<organism evidence="1 2">
    <name type="scientific">Lecanicillium saksenae</name>
    <dbReference type="NCBI Taxonomy" id="468837"/>
    <lineage>
        <taxon>Eukaryota</taxon>
        <taxon>Fungi</taxon>
        <taxon>Dikarya</taxon>
        <taxon>Ascomycota</taxon>
        <taxon>Pezizomycotina</taxon>
        <taxon>Sordariomycetes</taxon>
        <taxon>Hypocreomycetidae</taxon>
        <taxon>Hypocreales</taxon>
        <taxon>Cordycipitaceae</taxon>
        <taxon>Lecanicillium</taxon>
    </lineage>
</organism>
<accession>A0ACC1QJ38</accession>
<proteinExistence type="predicted"/>
<sequence>MLRPATPLTILLAVAVALLIISVISAPVTKAIYLGKADDTVFGVFGRCTGGKCSSAGLGYDDVTADGSSKFDLPDSVRKTLSNILVLHPVAAGVALLMTIMAGISHTHGAAHSSRYLLVLFVFILIAFLITIVAFIIDILLFLPHMAFGTYLVLAAAIVLAISAIVAFAMRRSMVGRKARRAKINENAEMSGENYYNRENAMKPMTSTFSSVPPVPTMAGANSGADGLPAFASYESSRKKDDQVSDERIPLTQARTNERSPGTNTSDLAGSRSASRDRYGNPTGQQDPYGQGQGYGPNGRPRGGMNGYRGGGAPRGGRPGYGGGNGGYGPPGAPMRGRGGYGRGGMGPRGRGGPYGQPGQSRDGYGGPAMVGAAAAGGAMAGAAMARGGRQGYDGRPPGSEASYDAYNSQPANGQGYGNTWESQIPAAAAFYGLSYAGLRPGCRDGRQRA</sequence>
<comment type="caution">
    <text evidence="1">The sequence shown here is derived from an EMBL/GenBank/DDBJ whole genome shotgun (WGS) entry which is preliminary data.</text>
</comment>
<dbReference type="Proteomes" id="UP001148737">
    <property type="component" value="Unassembled WGS sequence"/>
</dbReference>
<evidence type="ECO:0000313" key="1">
    <source>
        <dbReference type="EMBL" id="KAJ3476679.1"/>
    </source>
</evidence>
<reference evidence="1" key="1">
    <citation type="submission" date="2022-07" db="EMBL/GenBank/DDBJ databases">
        <title>Genome Sequence of Lecanicillium saksenae.</title>
        <authorList>
            <person name="Buettner E."/>
        </authorList>
    </citation>
    <scope>NUCLEOTIDE SEQUENCE</scope>
    <source>
        <strain evidence="1">VT-O1</strain>
    </source>
</reference>
<evidence type="ECO:0000313" key="2">
    <source>
        <dbReference type="Proteomes" id="UP001148737"/>
    </source>
</evidence>
<dbReference type="EMBL" id="JANAKD010001761">
    <property type="protein sequence ID" value="KAJ3476679.1"/>
    <property type="molecule type" value="Genomic_DNA"/>
</dbReference>
<protein>
    <submittedName>
        <fullName evidence="1">Uncharacterized protein</fullName>
    </submittedName>
</protein>
<gene>
    <name evidence="1" type="ORF">NLG97_g9049</name>
</gene>
<keyword evidence="2" id="KW-1185">Reference proteome</keyword>
<name>A0ACC1QJ38_9HYPO</name>